<evidence type="ECO:0000256" key="1">
    <source>
        <dbReference type="SAM" id="Phobius"/>
    </source>
</evidence>
<evidence type="ECO:0000313" key="2">
    <source>
        <dbReference type="EnsemblMetazoa" id="OVOC9977.1"/>
    </source>
</evidence>
<dbReference type="OMA" id="TGTECCF"/>
<protein>
    <submittedName>
        <fullName evidence="2">Uncharacterized protein</fullName>
    </submittedName>
</protein>
<dbReference type="EnsemblMetazoa" id="OVOC9977.1">
    <property type="protein sequence ID" value="OVOC9977.1"/>
    <property type="gene ID" value="WBGene00246786"/>
</dbReference>
<dbReference type="PANTHER" id="PTHR34149:SF5">
    <property type="entry name" value="TRANSMEMBRANE PROTEIN"/>
    <property type="match status" value="1"/>
</dbReference>
<sequence length="114" mass="13366">MLNEILAYPEVWPDPVNDGREKQPKPTTWSNKNYGQWCRNRTIDRYIQCPMGSAFHDYTCCSETGTECCFRLQPTITAYLLSIIFLFIISLTFYLLLEMNLICSVKNVIRRDEV</sequence>
<name>A0A8R1U2Y8_ONCVO</name>
<organism evidence="2 3">
    <name type="scientific">Onchocerca volvulus</name>
    <dbReference type="NCBI Taxonomy" id="6282"/>
    <lineage>
        <taxon>Eukaryota</taxon>
        <taxon>Metazoa</taxon>
        <taxon>Ecdysozoa</taxon>
        <taxon>Nematoda</taxon>
        <taxon>Chromadorea</taxon>
        <taxon>Rhabditida</taxon>
        <taxon>Spirurina</taxon>
        <taxon>Spiruromorpha</taxon>
        <taxon>Filarioidea</taxon>
        <taxon>Onchocercidae</taxon>
        <taxon>Onchocerca</taxon>
    </lineage>
</organism>
<keyword evidence="3" id="KW-1185">Reference proteome</keyword>
<dbReference type="Proteomes" id="UP000024404">
    <property type="component" value="Unassembled WGS sequence"/>
</dbReference>
<keyword evidence="1" id="KW-0472">Membrane</keyword>
<proteinExistence type="predicted"/>
<dbReference type="Pfam" id="PF10853">
    <property type="entry name" value="DUF2650"/>
    <property type="match status" value="1"/>
</dbReference>
<dbReference type="EMBL" id="CMVM020000309">
    <property type="status" value="NOT_ANNOTATED_CDS"/>
    <property type="molecule type" value="Genomic_DNA"/>
</dbReference>
<dbReference type="AlphaFoldDB" id="A0A8R1U2Y8"/>
<reference evidence="2" key="2">
    <citation type="submission" date="2022-06" db="UniProtKB">
        <authorList>
            <consortium name="EnsemblMetazoa"/>
        </authorList>
    </citation>
    <scope>IDENTIFICATION</scope>
</reference>
<keyword evidence="1" id="KW-0812">Transmembrane</keyword>
<reference evidence="3" key="1">
    <citation type="submission" date="2013-10" db="EMBL/GenBank/DDBJ databases">
        <title>Genome sequencing of Onchocerca volvulus.</title>
        <authorList>
            <person name="Cotton J."/>
            <person name="Tsai J."/>
            <person name="Stanley E."/>
            <person name="Tracey A."/>
            <person name="Holroyd N."/>
            <person name="Lustigman S."/>
            <person name="Berriman M."/>
        </authorList>
    </citation>
    <scope>NUCLEOTIDE SEQUENCE</scope>
</reference>
<dbReference type="InterPro" id="IPR022559">
    <property type="entry name" value="SUP-1-like"/>
</dbReference>
<dbReference type="PANTHER" id="PTHR34149">
    <property type="entry name" value="PROTEIN CBG11905-RELATED"/>
    <property type="match status" value="1"/>
</dbReference>
<feature type="transmembrane region" description="Helical" evidence="1">
    <location>
        <begin position="76"/>
        <end position="97"/>
    </location>
</feature>
<keyword evidence="1" id="KW-1133">Transmembrane helix</keyword>
<accession>A0A8R1U2Y8</accession>
<evidence type="ECO:0000313" key="3">
    <source>
        <dbReference type="Proteomes" id="UP000024404"/>
    </source>
</evidence>